<dbReference type="GO" id="GO:0003700">
    <property type="term" value="F:DNA-binding transcription factor activity"/>
    <property type="evidence" value="ECO:0007669"/>
    <property type="project" value="TreeGrafter"/>
</dbReference>
<dbReference type="SUPFAM" id="SSF46785">
    <property type="entry name" value="Winged helix' DNA-binding domain"/>
    <property type="match status" value="1"/>
</dbReference>
<protein>
    <recommendedName>
        <fullName evidence="4">BadM/Rrf2 family transcriptional regulator</fullName>
    </recommendedName>
</protein>
<dbReference type="Proteomes" id="UP000036700">
    <property type="component" value="Chromosome"/>
</dbReference>
<evidence type="ECO:0000313" key="3">
    <source>
        <dbReference type="Proteomes" id="UP000036700"/>
    </source>
</evidence>
<dbReference type="EMBL" id="CP011568">
    <property type="protein sequence ID" value="AKJ67422.1"/>
    <property type="molecule type" value="Genomic_DNA"/>
</dbReference>
<evidence type="ECO:0000256" key="1">
    <source>
        <dbReference type="ARBA" id="ARBA00023125"/>
    </source>
</evidence>
<dbReference type="Pfam" id="PF02082">
    <property type="entry name" value="Rrf2"/>
    <property type="match status" value="1"/>
</dbReference>
<keyword evidence="1" id="KW-0238">DNA-binding</keyword>
<dbReference type="PROSITE" id="PS51197">
    <property type="entry name" value="HTH_RRF2_2"/>
    <property type="match status" value="1"/>
</dbReference>
<dbReference type="InterPro" id="IPR036388">
    <property type="entry name" value="WH-like_DNA-bd_sf"/>
</dbReference>
<keyword evidence="3" id="KW-1185">Reference proteome</keyword>
<proteinExistence type="predicted"/>
<organism evidence="2 3">
    <name type="scientific">Pandoraea thiooxydans</name>
    <dbReference type="NCBI Taxonomy" id="445709"/>
    <lineage>
        <taxon>Bacteria</taxon>
        <taxon>Pseudomonadati</taxon>
        <taxon>Pseudomonadota</taxon>
        <taxon>Betaproteobacteria</taxon>
        <taxon>Burkholderiales</taxon>
        <taxon>Burkholderiaceae</taxon>
        <taxon>Pandoraea</taxon>
    </lineage>
</organism>
<gene>
    <name evidence="2" type="ORF">ABW99_03405</name>
</gene>
<dbReference type="PROSITE" id="PS01332">
    <property type="entry name" value="HTH_RRF2_1"/>
    <property type="match status" value="1"/>
</dbReference>
<accession>A0A0G3EQ56</accession>
<dbReference type="KEGG" id="ptx:ABW99_03405"/>
<name>A0A0G3EQ56_9BURK</name>
<dbReference type="AlphaFoldDB" id="A0A0G3EQ56"/>
<dbReference type="Gene3D" id="1.10.10.10">
    <property type="entry name" value="Winged helix-like DNA-binding domain superfamily/Winged helix DNA-binding domain"/>
    <property type="match status" value="1"/>
</dbReference>
<dbReference type="InterPro" id="IPR036390">
    <property type="entry name" value="WH_DNA-bd_sf"/>
</dbReference>
<dbReference type="PATRIC" id="fig|445709.3.peg.729"/>
<dbReference type="STRING" id="445709.ABW99_03405"/>
<dbReference type="RefSeq" id="WP_047212990.1">
    <property type="nucleotide sequence ID" value="NZ_CP011568.3"/>
</dbReference>
<dbReference type="InterPro" id="IPR030489">
    <property type="entry name" value="TR_Rrf2-type_CS"/>
</dbReference>
<dbReference type="OrthoDB" id="9795923at2"/>
<evidence type="ECO:0000313" key="2">
    <source>
        <dbReference type="EMBL" id="AKJ67422.1"/>
    </source>
</evidence>
<dbReference type="InterPro" id="IPR000944">
    <property type="entry name" value="Tscrpt_reg_Rrf2"/>
</dbReference>
<sequence>MRLTTFTDYCLRTLMYVGVRTDGHATRSEIATAYGISDNHLMKVINFLARAGYLETTRGKGGGIRLARAAAEISIGALVRTSEADSPLVECLEQGGGSCRITPVCKLRGILADASEALFATLDRYTLADLLEQPAGLQRVLLHPRRPASTNAKTR</sequence>
<dbReference type="PANTHER" id="PTHR33221:SF4">
    <property type="entry name" value="HTH-TYPE TRANSCRIPTIONAL REPRESSOR NSRR"/>
    <property type="match status" value="1"/>
</dbReference>
<dbReference type="NCBIfam" id="TIGR00738">
    <property type="entry name" value="rrf2_super"/>
    <property type="match status" value="1"/>
</dbReference>
<dbReference type="GO" id="GO:0005829">
    <property type="term" value="C:cytosol"/>
    <property type="evidence" value="ECO:0007669"/>
    <property type="project" value="TreeGrafter"/>
</dbReference>
<dbReference type="PANTHER" id="PTHR33221">
    <property type="entry name" value="WINGED HELIX-TURN-HELIX TRANSCRIPTIONAL REGULATOR, RRF2 FAMILY"/>
    <property type="match status" value="1"/>
</dbReference>
<reference evidence="3" key="1">
    <citation type="submission" date="2015-06" db="EMBL/GenBank/DDBJ databases">
        <authorList>
            <person name="Lim Y.L."/>
            <person name="Ee R."/>
            <person name="Yong D."/>
            <person name="How K.Y."/>
            <person name="Yin W.F."/>
            <person name="Chan K.G."/>
        </authorList>
    </citation>
    <scope>NUCLEOTIDE SEQUENCE [LARGE SCALE GENOMIC DNA]</scope>
    <source>
        <strain evidence="3">DSM 25325</strain>
    </source>
</reference>
<dbReference type="GO" id="GO:0003677">
    <property type="term" value="F:DNA binding"/>
    <property type="evidence" value="ECO:0007669"/>
    <property type="project" value="UniProtKB-KW"/>
</dbReference>
<evidence type="ECO:0008006" key="4">
    <source>
        <dbReference type="Google" id="ProtNLM"/>
    </source>
</evidence>